<gene>
    <name evidence="1" type="ORF">QE152_g33346</name>
</gene>
<sequence length="107" mass="12138">MFNGKSYYYIRTRENDVLIVDVPTIVGYNVHFHGTMVKKCQTPSQTVENVINVGISPRNFDPKILDMSSTNVGQKHLDISPRNVGQKTLGIVLRNVDQKTLDKMKKC</sequence>
<name>A0AAW1IXF6_POPJA</name>
<organism evidence="1 2">
    <name type="scientific">Popillia japonica</name>
    <name type="common">Japanese beetle</name>
    <dbReference type="NCBI Taxonomy" id="7064"/>
    <lineage>
        <taxon>Eukaryota</taxon>
        <taxon>Metazoa</taxon>
        <taxon>Ecdysozoa</taxon>
        <taxon>Arthropoda</taxon>
        <taxon>Hexapoda</taxon>
        <taxon>Insecta</taxon>
        <taxon>Pterygota</taxon>
        <taxon>Neoptera</taxon>
        <taxon>Endopterygota</taxon>
        <taxon>Coleoptera</taxon>
        <taxon>Polyphaga</taxon>
        <taxon>Scarabaeiformia</taxon>
        <taxon>Scarabaeidae</taxon>
        <taxon>Rutelinae</taxon>
        <taxon>Popillia</taxon>
    </lineage>
</organism>
<dbReference type="Proteomes" id="UP001458880">
    <property type="component" value="Unassembled WGS sequence"/>
</dbReference>
<evidence type="ECO:0000313" key="1">
    <source>
        <dbReference type="EMBL" id="KAK9694710.1"/>
    </source>
</evidence>
<comment type="caution">
    <text evidence="1">The sequence shown here is derived from an EMBL/GenBank/DDBJ whole genome shotgun (WGS) entry which is preliminary data.</text>
</comment>
<accession>A0AAW1IXF6</accession>
<protein>
    <submittedName>
        <fullName evidence="1">Uncharacterized protein</fullName>
    </submittedName>
</protein>
<reference evidence="1 2" key="1">
    <citation type="journal article" date="2024" name="BMC Genomics">
        <title>De novo assembly and annotation of Popillia japonica's genome with initial clues to its potential as an invasive pest.</title>
        <authorList>
            <person name="Cucini C."/>
            <person name="Boschi S."/>
            <person name="Funari R."/>
            <person name="Cardaioli E."/>
            <person name="Iannotti N."/>
            <person name="Marturano G."/>
            <person name="Paoli F."/>
            <person name="Bruttini M."/>
            <person name="Carapelli A."/>
            <person name="Frati F."/>
            <person name="Nardi F."/>
        </authorList>
    </citation>
    <scope>NUCLEOTIDE SEQUENCE [LARGE SCALE GENOMIC DNA]</scope>
    <source>
        <strain evidence="1">DMR45628</strain>
    </source>
</reference>
<keyword evidence="2" id="KW-1185">Reference proteome</keyword>
<proteinExistence type="predicted"/>
<dbReference type="AlphaFoldDB" id="A0AAW1IXF6"/>
<dbReference type="EMBL" id="JASPKY010000504">
    <property type="protein sequence ID" value="KAK9694710.1"/>
    <property type="molecule type" value="Genomic_DNA"/>
</dbReference>
<evidence type="ECO:0000313" key="2">
    <source>
        <dbReference type="Proteomes" id="UP001458880"/>
    </source>
</evidence>